<feature type="domain" description="Aminotransferase class I/classII large" evidence="3">
    <location>
        <begin position="55"/>
        <end position="414"/>
    </location>
</feature>
<accession>A0A8J1U042</accession>
<dbReference type="Gene3D" id="3.40.640.10">
    <property type="entry name" value="Type I PLP-dependent aspartate aminotransferase-like (Major domain)"/>
    <property type="match status" value="1"/>
</dbReference>
<proteinExistence type="predicted"/>
<feature type="region of interest" description="Disordered" evidence="2">
    <location>
        <begin position="436"/>
        <end position="495"/>
    </location>
</feature>
<dbReference type="Gene3D" id="3.90.1150.10">
    <property type="entry name" value="Aspartate Aminotransferase, domain 1"/>
    <property type="match status" value="1"/>
</dbReference>
<protein>
    <recommendedName>
        <fullName evidence="3">Aminotransferase class I/classII large domain-containing protein</fullName>
    </recommendedName>
</protein>
<dbReference type="GO" id="GO:0006520">
    <property type="term" value="P:amino acid metabolic process"/>
    <property type="evidence" value="ECO:0007669"/>
    <property type="project" value="TreeGrafter"/>
</dbReference>
<dbReference type="InterPro" id="IPR015421">
    <property type="entry name" value="PyrdxlP-dep_Trfase_major"/>
</dbReference>
<feature type="compositionally biased region" description="Polar residues" evidence="2">
    <location>
        <begin position="516"/>
        <end position="525"/>
    </location>
</feature>
<sequence>MEKSLEFLSLRGQNTVKCWDHHILGKFGCEAKENAYDKDRNSQGIINFGTADNKLCEDIIKERLMRPDMNKFDETMQHYFQFHGGDSFRQTLAEFLREKAHANQGRVSANDIFVTSGVASAFDILAHAICDPGDTLLIPSPHYAGMEHFHQRGQVNLYRIPLSSTGTDKTSSFHLSADMLKTAYQNAVNQGQKVRGIILTNPNNPLGDIYDVEQLYNFLEFAHSKKLHVIMDEIFALSVFDEHSKFHSLLRLHLMLLPDPWRIHTIWGFSKDLGLSGLRCGVVHTKNPQIQTVFKSLTNFGAVPPVIQHKLNTLLRDKDWLDKTYLPTNIDRLRSNYKIMTETLDSFNISYRHSKAGFFLFADFSKYLHPPSKESEMDLFERFIDGGVYMVPGCAHGWDTFGWFRVVFTSTSDKDIIIEGVKRINDVLNSIPDQFTTASSSSNHGNNRVESEASVSGELKGVKRKTPTTPDTTDDFDFIIPQPLSKDSGPEDPLEGMLKTLKQQITTSGWLDKNTSDQWEASNPDTAKAFRKAAGKDSSFEKMETNSNDSSNSKESVNT</sequence>
<dbReference type="PRINTS" id="PR00753">
    <property type="entry name" value="ACCSYNTHASE"/>
</dbReference>
<dbReference type="Pfam" id="PF00155">
    <property type="entry name" value="Aminotran_1_2"/>
    <property type="match status" value="1"/>
</dbReference>
<dbReference type="CDD" id="cd00609">
    <property type="entry name" value="AAT_like"/>
    <property type="match status" value="1"/>
</dbReference>
<dbReference type="InterPro" id="IPR050478">
    <property type="entry name" value="Ethylene_sulfur-biosynth"/>
</dbReference>
<dbReference type="GO" id="GO:0008483">
    <property type="term" value="F:transaminase activity"/>
    <property type="evidence" value="ECO:0007669"/>
    <property type="project" value="TreeGrafter"/>
</dbReference>
<feature type="region of interest" description="Disordered" evidence="2">
    <location>
        <begin position="507"/>
        <end position="559"/>
    </location>
</feature>
<feature type="compositionally biased region" description="Polar residues" evidence="2">
    <location>
        <begin position="436"/>
        <end position="448"/>
    </location>
</feature>
<evidence type="ECO:0000256" key="2">
    <source>
        <dbReference type="SAM" id="MobiDB-lite"/>
    </source>
</evidence>
<dbReference type="PANTHER" id="PTHR43795">
    <property type="entry name" value="BIFUNCTIONAL ASPARTATE AMINOTRANSFERASE AND GLUTAMATE/ASPARTATE-PREPHENATE AMINOTRANSFERASE-RELATED"/>
    <property type="match status" value="1"/>
</dbReference>
<name>A0A8J1U042_OWEFU</name>
<dbReference type="OrthoDB" id="691673at2759"/>
<keyword evidence="5" id="KW-1185">Reference proteome</keyword>
<evidence type="ECO:0000256" key="1">
    <source>
        <dbReference type="ARBA" id="ARBA00022898"/>
    </source>
</evidence>
<keyword evidence="1" id="KW-0663">Pyridoxal phosphate</keyword>
<dbReference type="Proteomes" id="UP000749559">
    <property type="component" value="Unassembled WGS sequence"/>
</dbReference>
<evidence type="ECO:0000259" key="3">
    <source>
        <dbReference type="Pfam" id="PF00155"/>
    </source>
</evidence>
<dbReference type="AlphaFoldDB" id="A0A8J1U042"/>
<gene>
    <name evidence="4" type="ORF">OFUS_LOCUS11931</name>
</gene>
<evidence type="ECO:0000313" key="4">
    <source>
        <dbReference type="EMBL" id="CAH1785937.1"/>
    </source>
</evidence>
<reference evidence="4" key="1">
    <citation type="submission" date="2022-03" db="EMBL/GenBank/DDBJ databases">
        <authorList>
            <person name="Martin C."/>
        </authorList>
    </citation>
    <scope>NUCLEOTIDE SEQUENCE</scope>
</reference>
<dbReference type="GO" id="GO:0030170">
    <property type="term" value="F:pyridoxal phosphate binding"/>
    <property type="evidence" value="ECO:0007669"/>
    <property type="project" value="InterPro"/>
</dbReference>
<dbReference type="PANTHER" id="PTHR43795:SF39">
    <property type="entry name" value="AMINOTRANSFERASE CLASS I_CLASSII DOMAIN-CONTAINING PROTEIN"/>
    <property type="match status" value="1"/>
</dbReference>
<dbReference type="EMBL" id="CAIIXF020000006">
    <property type="protein sequence ID" value="CAH1785937.1"/>
    <property type="molecule type" value="Genomic_DNA"/>
</dbReference>
<dbReference type="InterPro" id="IPR015424">
    <property type="entry name" value="PyrdxlP-dep_Trfase"/>
</dbReference>
<dbReference type="InterPro" id="IPR004839">
    <property type="entry name" value="Aminotransferase_I/II_large"/>
</dbReference>
<dbReference type="SUPFAM" id="SSF53383">
    <property type="entry name" value="PLP-dependent transferases"/>
    <property type="match status" value="1"/>
</dbReference>
<comment type="caution">
    <text evidence="4">The sequence shown here is derived from an EMBL/GenBank/DDBJ whole genome shotgun (WGS) entry which is preliminary data.</text>
</comment>
<organism evidence="4 5">
    <name type="scientific">Owenia fusiformis</name>
    <name type="common">Polychaete worm</name>
    <dbReference type="NCBI Taxonomy" id="6347"/>
    <lineage>
        <taxon>Eukaryota</taxon>
        <taxon>Metazoa</taxon>
        <taxon>Spiralia</taxon>
        <taxon>Lophotrochozoa</taxon>
        <taxon>Annelida</taxon>
        <taxon>Polychaeta</taxon>
        <taxon>Sedentaria</taxon>
        <taxon>Canalipalpata</taxon>
        <taxon>Sabellida</taxon>
        <taxon>Oweniida</taxon>
        <taxon>Oweniidae</taxon>
        <taxon>Owenia</taxon>
    </lineage>
</organism>
<evidence type="ECO:0000313" key="5">
    <source>
        <dbReference type="Proteomes" id="UP000749559"/>
    </source>
</evidence>
<feature type="compositionally biased region" description="Basic and acidic residues" evidence="2">
    <location>
        <begin position="534"/>
        <end position="544"/>
    </location>
</feature>
<dbReference type="InterPro" id="IPR015422">
    <property type="entry name" value="PyrdxlP-dep_Trfase_small"/>
</dbReference>
<feature type="compositionally biased region" description="Polar residues" evidence="2">
    <location>
        <begin position="545"/>
        <end position="559"/>
    </location>
</feature>